<dbReference type="NCBIfam" id="NF000355">
    <property type="entry name" value="ribo_prot_ABC_F"/>
    <property type="match status" value="1"/>
</dbReference>
<feature type="binding site" evidence="3">
    <location>
        <begin position="326"/>
        <end position="333"/>
    </location>
    <ligand>
        <name>ATP</name>
        <dbReference type="ChEBI" id="CHEBI:30616"/>
        <label>2</label>
    </ligand>
</feature>
<dbReference type="GO" id="GO:0000049">
    <property type="term" value="F:tRNA binding"/>
    <property type="evidence" value="ECO:0007669"/>
    <property type="project" value="UniProtKB-UniRule"/>
</dbReference>
<dbReference type="PATRIC" id="fig|135735.6.peg.2958"/>
<gene>
    <name evidence="3" type="primary">vmlR</name>
    <name evidence="5" type="ORF">BEH_13975</name>
</gene>
<evidence type="ECO:0000256" key="2">
    <source>
        <dbReference type="ARBA" id="ARBA00022840"/>
    </source>
</evidence>
<dbReference type="InterPro" id="IPR003593">
    <property type="entry name" value="AAA+_ATPase"/>
</dbReference>
<evidence type="ECO:0000256" key="3">
    <source>
        <dbReference type="HAMAP-Rule" id="MF_00846"/>
    </source>
</evidence>
<dbReference type="PROSITE" id="PS50893">
    <property type="entry name" value="ABC_TRANSPORTER_2"/>
    <property type="match status" value="2"/>
</dbReference>
<sequence>MKEMLKLQNVSYEVTENKLFDKINGTVHKGEVIGIIGKNGSGKSTLLNLIHQQIQPTKGRIQWLEKNINVVFVEQEKKAYTSTYELPLQRKLLNEWRVPLHDFSKLSGGEKLKARLAHGFAEESDLLLLDEPTNHLDEESLNILQSKITAYKGTILLVSHDRAFLDDVVTKIWAIENKQLIEHHGNYSSYMKMRKERRRAEQREYEKQQKMIERIESQMDELSSWSKKAHAESTKKEGFKEYHRVKAKRTDSQIKSKRKRLEKELDKKKVERVEDEYTVQFSISSHHKVGKRFLEVKKLTKAFNEKILFQNANFTIQHGEKVAITGENGSGKTTLLKIIMGEETAEGDVWISPSAHIGYLTQEVFDLPFAQTPEQLFYRETFAERGEVQNLMKHLGFMSSQWKEPIEKMSMGERVKCKLMMYILEEKDVLILDEPTNHLDLPSREQLEETLSHYNGTLLIVSHDRYFLEKTTETKLLLTNGTIQKQFNKIPEKRDNREELKLKLETERQEVLGKLSFIAPGHKEYEELDQKFKELTKRILEL</sequence>
<dbReference type="InterPro" id="IPR032781">
    <property type="entry name" value="ABC_tran_Xtn"/>
</dbReference>
<keyword evidence="3" id="KW-0694">RNA-binding</keyword>
<name>A0A0H4KXJ3_9BACI</name>
<dbReference type="GO" id="GO:0005737">
    <property type="term" value="C:cytoplasm"/>
    <property type="evidence" value="ECO:0007669"/>
    <property type="project" value="UniProtKB-SubCell"/>
</dbReference>
<dbReference type="GO" id="GO:0019843">
    <property type="term" value="F:rRNA binding"/>
    <property type="evidence" value="ECO:0007669"/>
    <property type="project" value="UniProtKB-UniRule"/>
</dbReference>
<dbReference type="OrthoDB" id="9760950at2"/>
<keyword evidence="3" id="KW-0677">Repeat</keyword>
<reference evidence="5 6" key="1">
    <citation type="journal article" date="2015" name="PLoS ONE">
        <title>Genome Sequence of Bacillus endophyticus and Analysis of Its Companion Mechanism in the Ketogulonigenium vulgare-Bacillus Strain Consortium.</title>
        <authorList>
            <person name="Jia N."/>
            <person name="Du J."/>
            <person name="Ding M.Z."/>
            <person name="Gao F."/>
            <person name="Yuan Y.J."/>
        </authorList>
    </citation>
    <scope>NUCLEOTIDE SEQUENCE [LARGE SCALE GENOMIC DNA]</scope>
    <source>
        <strain evidence="5 6">Hbe603</strain>
    </source>
</reference>
<evidence type="ECO:0000256" key="1">
    <source>
        <dbReference type="ARBA" id="ARBA00022741"/>
    </source>
</evidence>
<comment type="subunit">
    <text evidence="3">Binds within the E-site of the 70S ribosome, where it contacts ribosomal proteins of the large and small subunit, the 16 and 23S rRNAs and the acceptor arm of the P-site tRNA.</text>
</comment>
<accession>A0A0H4KXJ3</accession>
<evidence type="ECO:0000313" key="6">
    <source>
        <dbReference type="Proteomes" id="UP000036202"/>
    </source>
</evidence>
<dbReference type="InterPro" id="IPR027417">
    <property type="entry name" value="P-loop_NTPase"/>
</dbReference>
<keyword evidence="3" id="KW-0820">tRNA-binding</keyword>
<comment type="function">
    <text evidence="3">Recognizes and binds in the vacant E-site of ribosomes stalled by some peptidyltransferase center (PTC)-targeting antibiotics. Makes contact with the PTC and both ribosomal subunits. Induces conformational changes in the P-site, which allows it to dislodge the antibiotic from its PTC binding site.</text>
</comment>
<feature type="domain" description="ABC transporter" evidence="4">
    <location>
        <begin position="294"/>
        <end position="505"/>
    </location>
</feature>
<dbReference type="RefSeq" id="WP_046217568.1">
    <property type="nucleotide sequence ID" value="NZ_CP011974.1"/>
</dbReference>
<dbReference type="SMART" id="SM00382">
    <property type="entry name" value="AAA"/>
    <property type="match status" value="2"/>
</dbReference>
<dbReference type="GO" id="GO:0005524">
    <property type="term" value="F:ATP binding"/>
    <property type="evidence" value="ECO:0007669"/>
    <property type="project" value="UniProtKB-UniRule"/>
</dbReference>
<keyword evidence="5" id="KW-0251">Elongation factor</keyword>
<keyword evidence="2 3" id="KW-0067">ATP-binding</keyword>
<dbReference type="GO" id="GO:0072344">
    <property type="term" value="P:rescue of stalled ribosome"/>
    <property type="evidence" value="ECO:0007669"/>
    <property type="project" value="UniProtKB-UniRule"/>
</dbReference>
<dbReference type="Pfam" id="PF12848">
    <property type="entry name" value="ABC_tran_Xtn"/>
    <property type="match status" value="1"/>
</dbReference>
<feature type="domain" description="ABC transporter" evidence="4">
    <location>
        <begin position="5"/>
        <end position="202"/>
    </location>
</feature>
<dbReference type="PANTHER" id="PTHR42855">
    <property type="entry name" value="ABC TRANSPORTER ATP-BINDING SUBUNIT"/>
    <property type="match status" value="1"/>
</dbReference>
<dbReference type="GO" id="GO:0003746">
    <property type="term" value="F:translation elongation factor activity"/>
    <property type="evidence" value="ECO:0007669"/>
    <property type="project" value="UniProtKB-KW"/>
</dbReference>
<comment type="domain">
    <text evidence="3">The antibiotic resistance domain (ARD) is packed between the 23S rRNA and the acceptor arm of the P-site tRNA and inserts into the peptidyltransferase center (PTC). The C-terminal extension (CTE) contacts the small ribosomal subunit, positioned in the Shine-Dalgarno-anti-Shine-Dalgarno cavity.</text>
</comment>
<dbReference type="KEGG" id="beo:BEH_13975"/>
<feature type="region of interest" description="Antibiotic resistance domain (ARD)" evidence="3">
    <location>
        <begin position="185"/>
        <end position="291"/>
    </location>
</feature>
<dbReference type="GO" id="GO:0016887">
    <property type="term" value="F:ATP hydrolysis activity"/>
    <property type="evidence" value="ECO:0007669"/>
    <property type="project" value="InterPro"/>
</dbReference>
<protein>
    <recommendedName>
        <fullName evidence="3">Ribosome protection protein VmlR</fullName>
    </recommendedName>
</protein>
<dbReference type="PANTHER" id="PTHR42855:SF2">
    <property type="entry name" value="DRUG RESISTANCE ABC TRANSPORTER,ATP-BINDING PROTEIN"/>
    <property type="match status" value="1"/>
</dbReference>
<evidence type="ECO:0000313" key="5">
    <source>
        <dbReference type="EMBL" id="AKO93088.1"/>
    </source>
</evidence>
<keyword evidence="6" id="KW-1185">Reference proteome</keyword>
<dbReference type="EMBL" id="CP011974">
    <property type="protein sequence ID" value="AKO93088.1"/>
    <property type="molecule type" value="Genomic_DNA"/>
</dbReference>
<dbReference type="InterPro" id="IPR043684">
    <property type="entry name" value="VmlR"/>
</dbReference>
<organism evidence="5 6">
    <name type="scientific">Priestia filamentosa</name>
    <dbReference type="NCBI Taxonomy" id="1402861"/>
    <lineage>
        <taxon>Bacteria</taxon>
        <taxon>Bacillati</taxon>
        <taxon>Bacillota</taxon>
        <taxon>Bacilli</taxon>
        <taxon>Bacillales</taxon>
        <taxon>Bacillaceae</taxon>
        <taxon>Priestia</taxon>
    </lineage>
</organism>
<dbReference type="SUPFAM" id="SSF52540">
    <property type="entry name" value="P-loop containing nucleoside triphosphate hydrolases"/>
    <property type="match status" value="2"/>
</dbReference>
<dbReference type="AlphaFoldDB" id="A0A0H4KXJ3"/>
<keyword evidence="3" id="KW-0963">Cytoplasm</keyword>
<dbReference type="Pfam" id="PF00005">
    <property type="entry name" value="ABC_tran"/>
    <property type="match status" value="2"/>
</dbReference>
<dbReference type="InterPro" id="IPR051309">
    <property type="entry name" value="ABCF_ATPase"/>
</dbReference>
<keyword evidence="1 3" id="KW-0547">Nucleotide-binding</keyword>
<keyword evidence="3" id="KW-0699">rRNA-binding</keyword>
<dbReference type="HAMAP" id="MF_00846">
    <property type="entry name" value="VmlR"/>
    <property type="match status" value="1"/>
</dbReference>
<proteinExistence type="inferred from homology"/>
<dbReference type="Proteomes" id="UP000036202">
    <property type="component" value="Chromosome"/>
</dbReference>
<dbReference type="CDD" id="cd03221">
    <property type="entry name" value="ABCF_EF-3"/>
    <property type="match status" value="2"/>
</dbReference>
<keyword evidence="3" id="KW-0046">Antibiotic resistance</keyword>
<evidence type="ECO:0000259" key="4">
    <source>
        <dbReference type="PROSITE" id="PS50893"/>
    </source>
</evidence>
<comment type="caution">
    <text evidence="3">Lacks conserved residue(s) required for the propagation of feature annotation.</text>
</comment>
<dbReference type="GO" id="GO:0046677">
    <property type="term" value="P:response to antibiotic"/>
    <property type="evidence" value="ECO:0007669"/>
    <property type="project" value="UniProtKB-KW"/>
</dbReference>
<comment type="subcellular location">
    <subcellularLocation>
        <location evidence="3">Cytoplasm</location>
    </subcellularLocation>
    <text evidence="3">Does not stably associate with ribosomes.</text>
</comment>
<dbReference type="InterPro" id="IPR003439">
    <property type="entry name" value="ABC_transporter-like_ATP-bd"/>
</dbReference>
<dbReference type="Gene3D" id="3.40.50.300">
    <property type="entry name" value="P-loop containing nucleotide triphosphate hydrolases"/>
    <property type="match status" value="3"/>
</dbReference>
<keyword evidence="5" id="KW-0648">Protein biosynthesis</keyword>
<dbReference type="FunFam" id="3.40.50.300:FF:000309">
    <property type="entry name" value="ABC transporter ATP-binding protein"/>
    <property type="match status" value="1"/>
</dbReference>
<comment type="similarity">
    <text evidence="3">Belongs to the ABC transporter superfamily. ABCF family. ARE2 subfamily.</text>
</comment>
<reference evidence="6" key="2">
    <citation type="submission" date="2015-06" db="EMBL/GenBank/DDBJ databases">
        <title>Genome Sequence of Bacillus endophyticus and Analysis of its Companion Mechanism in the Ketogulonigenium vulgare-Bacillus strain Consortium.</title>
        <authorList>
            <person name="Jia N."/>
            <person name="Du J."/>
            <person name="Ding M.-Z."/>
            <person name="Gao F."/>
            <person name="Yuan Y.-J."/>
        </authorList>
    </citation>
    <scope>NUCLEOTIDE SEQUENCE [LARGE SCALE GENOMIC DNA]</scope>
    <source>
        <strain evidence="6">Hbe603</strain>
    </source>
</reference>